<feature type="non-terminal residue" evidence="1">
    <location>
        <position position="1"/>
    </location>
</feature>
<name>X1Q271_9ZZZZ</name>
<comment type="caution">
    <text evidence="1">The sequence shown here is derived from an EMBL/GenBank/DDBJ whole genome shotgun (WGS) entry which is preliminary data.</text>
</comment>
<evidence type="ECO:0000313" key="1">
    <source>
        <dbReference type="EMBL" id="GAI37329.1"/>
    </source>
</evidence>
<dbReference type="EMBL" id="BARV01026121">
    <property type="protein sequence ID" value="GAI37329.1"/>
    <property type="molecule type" value="Genomic_DNA"/>
</dbReference>
<proteinExistence type="predicted"/>
<evidence type="ECO:0008006" key="2">
    <source>
        <dbReference type="Google" id="ProtNLM"/>
    </source>
</evidence>
<protein>
    <recommendedName>
        <fullName evidence="2">GOLD domain-containing protein</fullName>
    </recommendedName>
</protein>
<sequence length="108" mass="12122">GCQEVRRGVSGVMPYHEEHFVVSEGMYATVLLVELSAGDCLEGSVQEITGDYKAFVFMVLDPNGQNVFDTELEGKYDFVFKATIDGYYKLTFASLSSDKQVVVKYRRT</sequence>
<organism evidence="1">
    <name type="scientific">marine sediment metagenome</name>
    <dbReference type="NCBI Taxonomy" id="412755"/>
    <lineage>
        <taxon>unclassified sequences</taxon>
        <taxon>metagenomes</taxon>
        <taxon>ecological metagenomes</taxon>
    </lineage>
</organism>
<reference evidence="1" key="1">
    <citation type="journal article" date="2014" name="Front. Microbiol.">
        <title>High frequency of phylogenetically diverse reductive dehalogenase-homologous genes in deep subseafloor sedimentary metagenomes.</title>
        <authorList>
            <person name="Kawai M."/>
            <person name="Futagami T."/>
            <person name="Toyoda A."/>
            <person name="Takaki Y."/>
            <person name="Nishi S."/>
            <person name="Hori S."/>
            <person name="Arai W."/>
            <person name="Tsubouchi T."/>
            <person name="Morono Y."/>
            <person name="Uchiyama I."/>
            <person name="Ito T."/>
            <person name="Fujiyama A."/>
            <person name="Inagaki F."/>
            <person name="Takami H."/>
        </authorList>
    </citation>
    <scope>NUCLEOTIDE SEQUENCE</scope>
    <source>
        <strain evidence="1">Expedition CK06-06</strain>
    </source>
</reference>
<accession>X1Q271</accession>
<dbReference type="AlphaFoldDB" id="X1Q271"/>
<gene>
    <name evidence="1" type="ORF">S06H3_42269</name>
</gene>